<dbReference type="Pfam" id="PF05050">
    <property type="entry name" value="Methyltransf_21"/>
    <property type="match status" value="1"/>
</dbReference>
<gene>
    <name evidence="2" type="ORF">HLUCCA11_17895</name>
</gene>
<dbReference type="GO" id="GO:0008168">
    <property type="term" value="F:methyltransferase activity"/>
    <property type="evidence" value="ECO:0007669"/>
    <property type="project" value="UniProtKB-KW"/>
</dbReference>
<organism evidence="2 3">
    <name type="scientific">Phormidesmis priestleyi Ana</name>
    <dbReference type="NCBI Taxonomy" id="1666911"/>
    <lineage>
        <taxon>Bacteria</taxon>
        <taxon>Bacillati</taxon>
        <taxon>Cyanobacteriota</taxon>
        <taxon>Cyanophyceae</taxon>
        <taxon>Leptolyngbyales</taxon>
        <taxon>Leptolyngbyaceae</taxon>
        <taxon>Phormidesmis</taxon>
    </lineage>
</organism>
<name>A0A0P8BXE8_9CYAN</name>
<evidence type="ECO:0000313" key="2">
    <source>
        <dbReference type="EMBL" id="KPQ33609.1"/>
    </source>
</evidence>
<dbReference type="NCBIfam" id="TIGR01444">
    <property type="entry name" value="fkbM_fam"/>
    <property type="match status" value="1"/>
</dbReference>
<dbReference type="SUPFAM" id="SSF53335">
    <property type="entry name" value="S-adenosyl-L-methionine-dependent methyltransferases"/>
    <property type="match status" value="1"/>
</dbReference>
<proteinExistence type="predicted"/>
<dbReference type="PANTHER" id="PTHR34203:SF15">
    <property type="entry name" value="SLL1173 PROTEIN"/>
    <property type="match status" value="1"/>
</dbReference>
<dbReference type="PANTHER" id="PTHR34203">
    <property type="entry name" value="METHYLTRANSFERASE, FKBM FAMILY PROTEIN"/>
    <property type="match status" value="1"/>
</dbReference>
<keyword evidence="2" id="KW-0489">Methyltransferase</keyword>
<accession>A0A0P8BXE8</accession>
<keyword evidence="2" id="KW-0808">Transferase</keyword>
<dbReference type="Proteomes" id="UP000050465">
    <property type="component" value="Unassembled WGS sequence"/>
</dbReference>
<feature type="domain" description="Methyltransferase FkbM" evidence="1">
    <location>
        <begin position="78"/>
        <end position="231"/>
    </location>
</feature>
<reference evidence="2 3" key="1">
    <citation type="submission" date="2015-09" db="EMBL/GenBank/DDBJ databases">
        <title>Identification and resolution of microdiversity through metagenomic sequencing of parallel consortia.</title>
        <authorList>
            <person name="Nelson W.C."/>
            <person name="Romine M.F."/>
            <person name="Lindemann S.R."/>
        </authorList>
    </citation>
    <scope>NUCLEOTIDE SEQUENCE [LARGE SCALE GENOMIC DNA]</scope>
    <source>
        <strain evidence="2">Ana</strain>
    </source>
</reference>
<dbReference type="EMBL" id="LJZR01000029">
    <property type="protein sequence ID" value="KPQ33609.1"/>
    <property type="molecule type" value="Genomic_DNA"/>
</dbReference>
<evidence type="ECO:0000313" key="3">
    <source>
        <dbReference type="Proteomes" id="UP000050465"/>
    </source>
</evidence>
<dbReference type="PATRIC" id="fig|1666911.3.peg.2069"/>
<dbReference type="InterPro" id="IPR052514">
    <property type="entry name" value="SAM-dependent_MTase"/>
</dbReference>
<dbReference type="STRING" id="1666911.HLUCCA11_17895"/>
<evidence type="ECO:0000259" key="1">
    <source>
        <dbReference type="Pfam" id="PF05050"/>
    </source>
</evidence>
<sequence>MPHLKHFGKLLLKPDYAKRHNALKELTKTPRYTSTSTNLLDTEIQLVDSASFLFMYREIFEQQIYKFKASIKNPLIIDGGANIGLSLIYFKQLYPDSKVIAFEPDPNVFRILQENTEKFQLTDVTLLNKALWSSETILEFMAEGADGGRVVETDQSNYKHQVPAIRLREYLNQPVHFLKLDIEGAETEVLKDCQDLLGNVENLFVEYHSFVNQKQTLNILIDILSDAGFRLHIHPPATSPQPFFNRNIHLGMDMQLNIFAFRDQP</sequence>
<dbReference type="GO" id="GO:0032259">
    <property type="term" value="P:methylation"/>
    <property type="evidence" value="ECO:0007669"/>
    <property type="project" value="UniProtKB-KW"/>
</dbReference>
<protein>
    <submittedName>
        <fullName evidence="2">Methyltransferase, FkbM family</fullName>
    </submittedName>
</protein>
<dbReference type="InterPro" id="IPR029063">
    <property type="entry name" value="SAM-dependent_MTases_sf"/>
</dbReference>
<dbReference type="InterPro" id="IPR006342">
    <property type="entry name" value="FkbM_mtfrase"/>
</dbReference>
<comment type="caution">
    <text evidence="2">The sequence shown here is derived from an EMBL/GenBank/DDBJ whole genome shotgun (WGS) entry which is preliminary data.</text>
</comment>
<dbReference type="AlphaFoldDB" id="A0A0P8BXE8"/>
<dbReference type="Gene3D" id="3.40.50.150">
    <property type="entry name" value="Vaccinia Virus protein VP39"/>
    <property type="match status" value="1"/>
</dbReference>